<proteinExistence type="predicted"/>
<dbReference type="AlphaFoldDB" id="A0A068SI45"/>
<evidence type="ECO:0000256" key="1">
    <source>
        <dbReference type="PROSITE-ProRule" id="PRU00339"/>
    </source>
</evidence>
<dbReference type="SUPFAM" id="SSF52047">
    <property type="entry name" value="RNI-like"/>
    <property type="match status" value="1"/>
</dbReference>
<accession>A0A068SI45</accession>
<dbReference type="PROSITE" id="PS50005">
    <property type="entry name" value="TPR"/>
    <property type="match status" value="1"/>
</dbReference>
<evidence type="ECO:0000313" key="3">
    <source>
        <dbReference type="Proteomes" id="UP000027586"/>
    </source>
</evidence>
<dbReference type="OrthoDB" id="2290794at2759"/>
<name>A0A068SI45_9FUNG</name>
<organism evidence="2 3">
    <name type="scientific">Lichtheimia corymbifera JMRC:FSU:9682</name>
    <dbReference type="NCBI Taxonomy" id="1263082"/>
    <lineage>
        <taxon>Eukaryota</taxon>
        <taxon>Fungi</taxon>
        <taxon>Fungi incertae sedis</taxon>
        <taxon>Mucoromycota</taxon>
        <taxon>Mucoromycotina</taxon>
        <taxon>Mucoromycetes</taxon>
        <taxon>Mucorales</taxon>
        <taxon>Lichtheimiaceae</taxon>
        <taxon>Lichtheimia</taxon>
    </lineage>
</organism>
<dbReference type="InterPro" id="IPR011990">
    <property type="entry name" value="TPR-like_helical_dom_sf"/>
</dbReference>
<keyword evidence="3" id="KW-1185">Reference proteome</keyword>
<comment type="caution">
    <text evidence="2">The sequence shown here is derived from an EMBL/GenBank/DDBJ whole genome shotgun (WGS) entry which is preliminary data.</text>
</comment>
<dbReference type="InterPro" id="IPR032675">
    <property type="entry name" value="LRR_dom_sf"/>
</dbReference>
<dbReference type="Proteomes" id="UP000027586">
    <property type="component" value="Unassembled WGS sequence"/>
</dbReference>
<dbReference type="Gene3D" id="1.25.40.10">
    <property type="entry name" value="Tetratricopeptide repeat domain"/>
    <property type="match status" value="1"/>
</dbReference>
<gene>
    <name evidence="2" type="ORF">LCOR_11771.1</name>
</gene>
<feature type="repeat" description="TPR" evidence="1">
    <location>
        <begin position="35"/>
        <end position="68"/>
    </location>
</feature>
<reference evidence="2" key="1">
    <citation type="submission" date="2013-08" db="EMBL/GenBank/DDBJ databases">
        <title>Gene expansion shapes genome architecture in the human pathogen Lichtheimia corymbifera: an evolutionary genomics analysis in the ancient terrestrial Mucorales (Mucoromycotina).</title>
        <authorList>
            <person name="Schwartze V.U."/>
            <person name="Winter S."/>
            <person name="Shelest E."/>
            <person name="Marcet-Houben M."/>
            <person name="Horn F."/>
            <person name="Wehner S."/>
            <person name="Hoffmann K."/>
            <person name="Riege K."/>
            <person name="Sammeth M."/>
            <person name="Nowrousian M."/>
            <person name="Valiante V."/>
            <person name="Linde J."/>
            <person name="Jacobsen I.D."/>
            <person name="Marz M."/>
            <person name="Brakhage A.A."/>
            <person name="Gabaldon T."/>
            <person name="Bocker S."/>
            <person name="Voigt K."/>
        </authorList>
    </citation>
    <scope>NUCLEOTIDE SEQUENCE [LARGE SCALE GENOMIC DNA]</scope>
    <source>
        <strain evidence="2">FSU 9682</strain>
    </source>
</reference>
<dbReference type="InterPro" id="IPR019734">
    <property type="entry name" value="TPR_rpt"/>
</dbReference>
<protein>
    <submittedName>
        <fullName evidence="2">Uncharacterized protein</fullName>
    </submittedName>
</protein>
<evidence type="ECO:0000313" key="2">
    <source>
        <dbReference type="EMBL" id="CDH60996.1"/>
    </source>
</evidence>
<dbReference type="Gene3D" id="3.80.10.10">
    <property type="entry name" value="Ribonuclease Inhibitor"/>
    <property type="match status" value="1"/>
</dbReference>
<dbReference type="VEuPathDB" id="FungiDB:LCOR_11771.1"/>
<dbReference type="EMBL" id="CBTN010000121">
    <property type="protein sequence ID" value="CDH60996.1"/>
    <property type="molecule type" value="Genomic_DNA"/>
</dbReference>
<keyword evidence="1" id="KW-0802">TPR repeat</keyword>
<sequence length="337" mass="38514">MTKLNERSAALANGGNFDLALSDADAIRFIDLACSLGYLKAGSIYQQQGRQREAIAMYEKGLRLVPSSDACYTTLQMRQAEAVNAENKCVDFISRLPLEIAVSVIIPLVFHNHCLEADVPCPYLYVSRIWPQRALQCNSLSFIIFCQYTDPPVQFQELERFGEHVKVLWIEFERTMYDEDPLFILHDYDFPSLPHLTISYYGYEDSDVISALQFIQRTLTHLKLLTGDNYTPEIHLGRVLDVCSNLVSLQLSTSIIHHLTVQYPKLTHLTMETGSDSPFPYDTMMNLLSHMPSLVFLDLYPIPDSRFLTAIWTLPQHEDPALQRKYTFCPRQLSSSS</sequence>
<dbReference type="SUPFAM" id="SSF48452">
    <property type="entry name" value="TPR-like"/>
    <property type="match status" value="1"/>
</dbReference>